<dbReference type="InterPro" id="IPR036496">
    <property type="entry name" value="CathepsinC_exc_dom_sf"/>
</dbReference>
<dbReference type="Gene3D" id="2.40.128.80">
    <property type="entry name" value="Cathepsin C, exclusion domain"/>
    <property type="match status" value="1"/>
</dbReference>
<dbReference type="PROSITE" id="PS00139">
    <property type="entry name" value="THIOL_PROTEASE_CYS"/>
    <property type="match status" value="1"/>
</dbReference>
<evidence type="ECO:0000256" key="9">
    <source>
        <dbReference type="ARBA" id="ARBA00032961"/>
    </source>
</evidence>
<keyword evidence="15" id="KW-1185">Reference proteome</keyword>
<protein>
    <recommendedName>
        <fullName evidence="4">Dipeptidyl peptidase 1</fullName>
    </recommendedName>
    <alternativeName>
        <fullName evidence="7">Cathepsin C</fullName>
    </alternativeName>
    <alternativeName>
        <fullName evidence="6">Cathepsin J</fullName>
    </alternativeName>
    <alternativeName>
        <fullName evidence="9">Dipeptidyl peptidase I</fullName>
    </alternativeName>
    <alternativeName>
        <fullName evidence="8">Dipeptidyl transferase</fullName>
    </alternativeName>
</protein>
<evidence type="ECO:0000256" key="10">
    <source>
        <dbReference type="ARBA" id="ARBA00045556"/>
    </source>
</evidence>
<evidence type="ECO:0000313" key="15">
    <source>
        <dbReference type="Proteomes" id="UP000054937"/>
    </source>
</evidence>
<comment type="subunit">
    <text evidence="3">Tetramer of heterotrimers consisting of exclusion domain, heavy- and light chains.</text>
</comment>
<evidence type="ECO:0000256" key="4">
    <source>
        <dbReference type="ARBA" id="ARBA00014709"/>
    </source>
</evidence>
<evidence type="ECO:0000259" key="13">
    <source>
        <dbReference type="SMART" id="SM00645"/>
    </source>
</evidence>
<accession>A0A0V0R460</accession>
<evidence type="ECO:0000256" key="8">
    <source>
        <dbReference type="ARBA" id="ARBA00030778"/>
    </source>
</evidence>
<feature type="domain" description="Peptidase C1A papain C-terminal" evidence="13">
    <location>
        <begin position="310"/>
        <end position="538"/>
    </location>
</feature>
<dbReference type="Gene3D" id="3.90.70.10">
    <property type="entry name" value="Cysteine proteinases"/>
    <property type="match status" value="1"/>
</dbReference>
<dbReference type="InterPro" id="IPR038765">
    <property type="entry name" value="Papain-like_cys_pep_sf"/>
</dbReference>
<evidence type="ECO:0000256" key="5">
    <source>
        <dbReference type="ARBA" id="ARBA00023145"/>
    </source>
</evidence>
<dbReference type="GO" id="GO:0008234">
    <property type="term" value="F:cysteine-type peptidase activity"/>
    <property type="evidence" value="ECO:0007669"/>
    <property type="project" value="InterPro"/>
</dbReference>
<dbReference type="Proteomes" id="UP000054937">
    <property type="component" value="Unassembled WGS sequence"/>
</dbReference>
<dbReference type="AlphaFoldDB" id="A0A0V0R460"/>
<gene>
    <name evidence="14" type="ORF">PPERSA_01887</name>
</gene>
<evidence type="ECO:0000256" key="1">
    <source>
        <dbReference type="ARBA" id="ARBA00001923"/>
    </source>
</evidence>
<keyword evidence="5" id="KW-0865">Zymogen</keyword>
<keyword evidence="12" id="KW-0732">Signal</keyword>
<dbReference type="SUPFAM" id="SSF54001">
    <property type="entry name" value="Cysteine proteinases"/>
    <property type="match status" value="1"/>
</dbReference>
<feature type="coiled-coil region" evidence="11">
    <location>
        <begin position="223"/>
        <end position="251"/>
    </location>
</feature>
<dbReference type="InterPro" id="IPR013128">
    <property type="entry name" value="Peptidase_C1A"/>
</dbReference>
<dbReference type="PRINTS" id="PR00705">
    <property type="entry name" value="PAPAIN"/>
</dbReference>
<dbReference type="SMART" id="SM00645">
    <property type="entry name" value="Pept_C1"/>
    <property type="match status" value="1"/>
</dbReference>
<proteinExistence type="inferred from homology"/>
<evidence type="ECO:0000256" key="12">
    <source>
        <dbReference type="SAM" id="SignalP"/>
    </source>
</evidence>
<keyword evidence="11" id="KW-0175">Coiled coil</keyword>
<name>A0A0V0R460_PSEPJ</name>
<dbReference type="Pfam" id="PF08773">
    <property type="entry name" value="CathepsinC_exc"/>
    <property type="match status" value="1"/>
</dbReference>
<evidence type="ECO:0000256" key="7">
    <source>
        <dbReference type="ARBA" id="ARBA00029779"/>
    </source>
</evidence>
<dbReference type="GO" id="GO:0006508">
    <property type="term" value="P:proteolysis"/>
    <property type="evidence" value="ECO:0007669"/>
    <property type="project" value="InterPro"/>
</dbReference>
<organism evidence="14 15">
    <name type="scientific">Pseudocohnilembus persalinus</name>
    <name type="common">Ciliate</name>
    <dbReference type="NCBI Taxonomy" id="266149"/>
    <lineage>
        <taxon>Eukaryota</taxon>
        <taxon>Sar</taxon>
        <taxon>Alveolata</taxon>
        <taxon>Ciliophora</taxon>
        <taxon>Intramacronucleata</taxon>
        <taxon>Oligohymenophorea</taxon>
        <taxon>Scuticociliatia</taxon>
        <taxon>Philasterida</taxon>
        <taxon>Pseudocohnilembidae</taxon>
        <taxon>Pseudocohnilembus</taxon>
    </lineage>
</organism>
<evidence type="ECO:0000256" key="6">
    <source>
        <dbReference type="ARBA" id="ARBA00029762"/>
    </source>
</evidence>
<evidence type="ECO:0000256" key="11">
    <source>
        <dbReference type="SAM" id="Coils"/>
    </source>
</evidence>
<evidence type="ECO:0000256" key="2">
    <source>
        <dbReference type="ARBA" id="ARBA00008455"/>
    </source>
</evidence>
<dbReference type="InterPro" id="IPR000668">
    <property type="entry name" value="Peptidase_C1A_C"/>
</dbReference>
<dbReference type="PANTHER" id="PTHR12411">
    <property type="entry name" value="CYSTEINE PROTEASE FAMILY C1-RELATED"/>
    <property type="match status" value="1"/>
</dbReference>
<comment type="function">
    <text evidence="10">Thiol protease. Has dipeptidylpeptidase activity. Active against a broad range of dipeptide substrates composed of both polar and hydrophobic amino acids. Proline cannot occupy the P1 position and arginine cannot occupy the P2 position of the substrate. Can act as both an exopeptidase and endopeptidase. Activates serine proteases such as elastase, cathepsin G and granzymes A and B.</text>
</comment>
<comment type="similarity">
    <text evidence="2">Belongs to the peptidase C1 family.</text>
</comment>
<dbReference type="InterPro" id="IPR014882">
    <property type="entry name" value="CathepsinC_exc"/>
</dbReference>
<evidence type="ECO:0000256" key="3">
    <source>
        <dbReference type="ARBA" id="ARBA00011610"/>
    </source>
</evidence>
<dbReference type="FunCoup" id="A0A0V0R460">
    <property type="interactions" value="8"/>
</dbReference>
<dbReference type="InParanoid" id="A0A0V0R460"/>
<dbReference type="SUPFAM" id="SSF75001">
    <property type="entry name" value="Dipeptidyl peptidase I (cathepsin C), exclusion domain"/>
    <property type="match status" value="1"/>
</dbReference>
<comment type="cofactor">
    <cofactor evidence="1">
        <name>chloride</name>
        <dbReference type="ChEBI" id="CHEBI:17996"/>
    </cofactor>
</comment>
<feature type="chain" id="PRO_5018613355" description="Dipeptidyl peptidase 1" evidence="12">
    <location>
        <begin position="22"/>
        <end position="542"/>
    </location>
</feature>
<dbReference type="Pfam" id="PF00112">
    <property type="entry name" value="Peptidase_C1"/>
    <property type="match status" value="1"/>
</dbReference>
<comment type="caution">
    <text evidence="14">The sequence shown here is derived from an EMBL/GenBank/DDBJ whole genome shotgun (WGS) entry which is preliminary data.</text>
</comment>
<sequence>MNKKLFIILIIFSLFIGQSKQDIPVHCLQKQVLGIWDIDVTDSEEYSIQNFVRCGHQSPSVAGDSDDYEFIKLFTYQLELKRDNSAVLYIDGEIYQGTFTMVFDEGFDARFEDFDIFIENKYQNIARNKYQSICSQTMIGWINYKQEEKIGCIKGQLKGADHKPTESLNIDQIVTPSDFNLLEKYQDEQLSQLEQQNNKPLLVQQKKQGGNLKNNRMHNFLQIEQKEQKQNEQQANNKKIHEQNVRKLNAMQTTWKAGISPEFENLSLVEIRKRVGIDQYNKGSFAEQKKELKGLNLIETSRYANLVYTLPTEFSWEEYLDETPQQGTCGSCYAIATTSMITSRIKIKFQDKDFKASTDFALECNSYSQGCNGGFGYLVSKFFNEYGIIDEKDYQTNEGSCGKIEGKVKYKVASYDYIGGFYGNSTEYLIMKEIMENGPVVLSLKVSGDLNYYKEGVYQSFGDFNIFQPKKKENSDNEDEIWKPLNHSVLCYGWGEENGNKYWLIQNSWGAEWGDNGNFKILRGQNECNIENMADFAEVVLI</sequence>
<dbReference type="OMA" id="MPCGHEI"/>
<dbReference type="OrthoDB" id="640249at2759"/>
<evidence type="ECO:0000313" key="14">
    <source>
        <dbReference type="EMBL" id="KRX09000.1"/>
    </source>
</evidence>
<dbReference type="EMBL" id="LDAU01000055">
    <property type="protein sequence ID" value="KRX09000.1"/>
    <property type="molecule type" value="Genomic_DNA"/>
</dbReference>
<reference evidence="14 15" key="1">
    <citation type="journal article" date="2015" name="Sci. Rep.">
        <title>Genome of the facultative scuticociliatosis pathogen Pseudocohnilembus persalinus provides insight into its virulence through horizontal gene transfer.</title>
        <authorList>
            <person name="Xiong J."/>
            <person name="Wang G."/>
            <person name="Cheng J."/>
            <person name="Tian M."/>
            <person name="Pan X."/>
            <person name="Warren A."/>
            <person name="Jiang C."/>
            <person name="Yuan D."/>
            <person name="Miao W."/>
        </authorList>
    </citation>
    <scope>NUCLEOTIDE SEQUENCE [LARGE SCALE GENOMIC DNA]</scope>
    <source>
        <strain evidence="14">36N120E</strain>
    </source>
</reference>
<feature type="signal peptide" evidence="12">
    <location>
        <begin position="1"/>
        <end position="21"/>
    </location>
</feature>
<dbReference type="InterPro" id="IPR000169">
    <property type="entry name" value="Pept_cys_AS"/>
</dbReference>